<proteinExistence type="inferred from homology"/>
<comment type="similarity">
    <text evidence="1 13 17">Belongs to the NAD-dependent glycerol-3-phosphate dehydrogenase family.</text>
</comment>
<feature type="domain" description="Glycerol-3-phosphate dehydrogenase NAD-dependent N-terminal" evidence="18">
    <location>
        <begin position="2"/>
        <end position="156"/>
    </location>
</feature>
<feature type="binding site" evidence="13">
    <location>
        <position position="251"/>
    </location>
    <ligand>
        <name>NADPH</name>
        <dbReference type="ChEBI" id="CHEBI:57783"/>
    </ligand>
</feature>
<dbReference type="GO" id="GO:0006650">
    <property type="term" value="P:glycerophospholipid metabolic process"/>
    <property type="evidence" value="ECO:0007669"/>
    <property type="project" value="UniProtKB-UniRule"/>
</dbReference>
<keyword evidence="13" id="KW-0963">Cytoplasm</keyword>
<dbReference type="GO" id="GO:0046167">
    <property type="term" value="P:glycerol-3-phosphate biosynthetic process"/>
    <property type="evidence" value="ECO:0007669"/>
    <property type="project" value="UniProtKB-UniRule"/>
</dbReference>
<dbReference type="InterPro" id="IPR013328">
    <property type="entry name" value="6PGD_dom2"/>
</dbReference>
<keyword evidence="3 13" id="KW-0521">NADP</keyword>
<feature type="binding site" evidence="13">
    <location>
        <position position="47"/>
    </location>
    <ligand>
        <name>NADPH</name>
        <dbReference type="ChEBI" id="CHEBI:57783"/>
    </ligand>
</feature>
<comment type="catalytic activity">
    <reaction evidence="9">
        <text>sn-glycerol 3-phosphate + NADP(+) = dihydroxyacetone phosphate + NADPH + H(+)</text>
        <dbReference type="Rhea" id="RHEA:11096"/>
        <dbReference type="ChEBI" id="CHEBI:15378"/>
        <dbReference type="ChEBI" id="CHEBI:57597"/>
        <dbReference type="ChEBI" id="CHEBI:57642"/>
        <dbReference type="ChEBI" id="CHEBI:57783"/>
        <dbReference type="ChEBI" id="CHEBI:58349"/>
        <dbReference type="EC" id="1.1.1.94"/>
    </reaction>
    <physiologicalReaction direction="right-to-left" evidence="9">
        <dbReference type="Rhea" id="RHEA:11098"/>
    </physiologicalReaction>
</comment>
<dbReference type="OrthoDB" id="9812273at2"/>
<evidence type="ECO:0000256" key="8">
    <source>
        <dbReference type="ARBA" id="ARBA00023264"/>
    </source>
</evidence>
<dbReference type="AlphaFoldDB" id="A0A238Y218"/>
<dbReference type="PANTHER" id="PTHR11728:SF1">
    <property type="entry name" value="GLYCEROL-3-PHOSPHATE DEHYDROGENASE [NAD(+)] 2, CHLOROPLASTIC"/>
    <property type="match status" value="1"/>
</dbReference>
<comment type="subcellular location">
    <subcellularLocation>
        <location evidence="13">Cytoplasm</location>
    </subcellularLocation>
</comment>
<evidence type="ECO:0000313" key="21">
    <source>
        <dbReference type="Proteomes" id="UP000198305"/>
    </source>
</evidence>
<keyword evidence="7 13" id="KW-0594">Phospholipid biosynthesis</keyword>
<feature type="binding site" evidence="13">
    <location>
        <position position="250"/>
    </location>
    <ligand>
        <name>sn-glycerol 3-phosphate</name>
        <dbReference type="ChEBI" id="CHEBI:57597"/>
    </ligand>
</feature>
<dbReference type="HAMAP" id="MF_00394">
    <property type="entry name" value="NAD_Glyc3P_dehydrog"/>
    <property type="match status" value="1"/>
</dbReference>
<dbReference type="SUPFAM" id="SSF48179">
    <property type="entry name" value="6-phosphogluconate dehydrogenase C-terminal domain-like"/>
    <property type="match status" value="1"/>
</dbReference>
<dbReference type="FunFam" id="1.10.1040.10:FF:000001">
    <property type="entry name" value="Glycerol-3-phosphate dehydrogenase [NAD(P)+]"/>
    <property type="match status" value="1"/>
</dbReference>
<feature type="binding site" evidence="15">
    <location>
        <position position="103"/>
    </location>
    <ligand>
        <name>substrate</name>
    </ligand>
</feature>
<evidence type="ECO:0000256" key="6">
    <source>
        <dbReference type="ARBA" id="ARBA00023098"/>
    </source>
</evidence>
<feature type="binding site" evidence="13">
    <location>
        <position position="134"/>
    </location>
    <ligand>
        <name>sn-glycerol 3-phosphate</name>
        <dbReference type="ChEBI" id="CHEBI:57597"/>
    </ligand>
</feature>
<dbReference type="Gene3D" id="1.10.1040.10">
    <property type="entry name" value="N-(1-d-carboxylethyl)-l-norvaline Dehydrogenase, domain 2"/>
    <property type="match status" value="1"/>
</dbReference>
<organism evidence="20 21">
    <name type="scientific">Methylobacillus rhizosphaerae</name>
    <dbReference type="NCBI Taxonomy" id="551994"/>
    <lineage>
        <taxon>Bacteria</taxon>
        <taxon>Pseudomonadati</taxon>
        <taxon>Pseudomonadota</taxon>
        <taxon>Betaproteobacteria</taxon>
        <taxon>Nitrosomonadales</taxon>
        <taxon>Methylophilaceae</taxon>
        <taxon>Methylobacillus</taxon>
    </lineage>
</organism>
<dbReference type="PRINTS" id="PR00077">
    <property type="entry name" value="GPDHDRGNASE"/>
</dbReference>
<evidence type="ECO:0000256" key="16">
    <source>
        <dbReference type="PIRSR" id="PIRSR000114-3"/>
    </source>
</evidence>
<dbReference type="Proteomes" id="UP000198305">
    <property type="component" value="Unassembled WGS sequence"/>
</dbReference>
<sequence>MKISVLGAGAWGTALALQISRQHQVSLWTRNQAHIMDMQVTRANLQYLGDFTFGDQLVVEGDLGRALEGADLIVSVVPTNGFRNTLKDIKRLGSSAPVVWASKGLEAATAKLPHEVAQDELGDSRHWGVLSGPSFAAELVRGLPTAVTLAANDAAFAARAGALLHGGNFRVYTSTDVTGVSVGGALKNVLAIAAGISDGMQCGNNARAALITRGMAEITRFGVALGGIKDTFMGLTGAGDLILTCTGQYSRNREVGLRLANGQTLQEILKTLGHVAEGVHTAREVMKRAHSLGVEMPITQEVDQVLSHGRSPRQAMENLLNREQKSESL</sequence>
<dbReference type="NCBIfam" id="NF000942">
    <property type="entry name" value="PRK00094.1-4"/>
    <property type="match status" value="1"/>
</dbReference>
<evidence type="ECO:0000256" key="15">
    <source>
        <dbReference type="PIRSR" id="PIRSR000114-2"/>
    </source>
</evidence>
<comment type="function">
    <text evidence="13">Catalyzes the reduction of the glycolytic intermediate dihydroxyacetone phosphate (DHAP) to sn-glycerol 3-phosphate (G3P), the key precursor for phospholipid synthesis.</text>
</comment>
<dbReference type="NCBIfam" id="NF000940">
    <property type="entry name" value="PRK00094.1-2"/>
    <property type="match status" value="1"/>
</dbReference>
<evidence type="ECO:0000256" key="3">
    <source>
        <dbReference type="ARBA" id="ARBA00022857"/>
    </source>
</evidence>
<feature type="binding site" evidence="16">
    <location>
        <position position="136"/>
    </location>
    <ligand>
        <name>NAD(+)</name>
        <dbReference type="ChEBI" id="CHEBI:57540"/>
    </ligand>
</feature>
<dbReference type="PIRSF" id="PIRSF000114">
    <property type="entry name" value="Glycerol-3-P_dh"/>
    <property type="match status" value="1"/>
</dbReference>
<evidence type="ECO:0000256" key="11">
    <source>
        <dbReference type="ARBA" id="ARBA00069372"/>
    </source>
</evidence>
<feature type="binding site" evidence="13">
    <location>
        <position position="240"/>
    </location>
    <ligand>
        <name>sn-glycerol 3-phosphate</name>
        <dbReference type="ChEBI" id="CHEBI:57597"/>
    </ligand>
</feature>
<dbReference type="GO" id="GO:0046168">
    <property type="term" value="P:glycerol-3-phosphate catabolic process"/>
    <property type="evidence" value="ECO:0007669"/>
    <property type="project" value="InterPro"/>
</dbReference>
<keyword evidence="13" id="KW-0547">Nucleotide-binding</keyword>
<evidence type="ECO:0000256" key="2">
    <source>
        <dbReference type="ARBA" id="ARBA00022516"/>
    </source>
</evidence>
<evidence type="ECO:0000259" key="19">
    <source>
        <dbReference type="Pfam" id="PF07479"/>
    </source>
</evidence>
<evidence type="ECO:0000256" key="5">
    <source>
        <dbReference type="ARBA" id="ARBA00023027"/>
    </source>
</evidence>
<comment type="caution">
    <text evidence="13">Lacks conserved residue(s) required for the propagation of feature annotation.</text>
</comment>
<dbReference type="InterPro" id="IPR011128">
    <property type="entry name" value="G3P_DH_NAD-dep_N"/>
</dbReference>
<evidence type="ECO:0000256" key="17">
    <source>
        <dbReference type="RuleBase" id="RU000437"/>
    </source>
</evidence>
<evidence type="ECO:0000256" key="10">
    <source>
        <dbReference type="ARBA" id="ARBA00066687"/>
    </source>
</evidence>
<feature type="binding site" evidence="13">
    <location>
        <position position="11"/>
    </location>
    <ligand>
        <name>NADPH</name>
        <dbReference type="ChEBI" id="CHEBI:57783"/>
    </ligand>
</feature>
<keyword evidence="6 13" id="KW-0443">Lipid metabolism</keyword>
<keyword evidence="5 13" id="KW-0520">NAD</keyword>
<dbReference type="Pfam" id="PF01210">
    <property type="entry name" value="NAD_Gly3P_dh_N"/>
    <property type="match status" value="1"/>
</dbReference>
<dbReference type="GO" id="GO:0005829">
    <property type="term" value="C:cytosol"/>
    <property type="evidence" value="ECO:0007669"/>
    <property type="project" value="TreeGrafter"/>
</dbReference>
<feature type="binding site" evidence="13">
    <location>
        <position position="187"/>
    </location>
    <ligand>
        <name>sn-glycerol 3-phosphate</name>
        <dbReference type="ChEBI" id="CHEBI:57597"/>
    </ligand>
</feature>
<feature type="binding site" evidence="15">
    <location>
        <begin position="251"/>
        <end position="252"/>
    </location>
    <ligand>
        <name>substrate</name>
    </ligand>
</feature>
<feature type="binding site" evidence="16">
    <location>
        <begin position="7"/>
        <end position="12"/>
    </location>
    <ligand>
        <name>NAD(+)</name>
        <dbReference type="ChEBI" id="CHEBI:57540"/>
    </ligand>
</feature>
<feature type="binding site" evidence="13">
    <location>
        <position position="252"/>
    </location>
    <ligand>
        <name>sn-glycerol 3-phosphate</name>
        <dbReference type="ChEBI" id="CHEBI:57597"/>
    </ligand>
</feature>
<dbReference type="GO" id="GO:0141152">
    <property type="term" value="F:glycerol-3-phosphate dehydrogenase (NAD+) activity"/>
    <property type="evidence" value="ECO:0007669"/>
    <property type="project" value="RHEA"/>
</dbReference>
<evidence type="ECO:0000256" key="13">
    <source>
        <dbReference type="HAMAP-Rule" id="MF_00394"/>
    </source>
</evidence>
<feature type="binding site" evidence="16">
    <location>
        <position position="251"/>
    </location>
    <ligand>
        <name>NAD(+)</name>
        <dbReference type="ChEBI" id="CHEBI:57540"/>
    </ligand>
</feature>
<feature type="binding site" evidence="13">
    <location>
        <position position="103"/>
    </location>
    <ligand>
        <name>NADPH</name>
        <dbReference type="ChEBI" id="CHEBI:57783"/>
    </ligand>
</feature>
<dbReference type="UniPathway" id="UPA00940"/>
<accession>A0A238Y218</accession>
<feature type="binding site" evidence="13">
    <location>
        <position position="103"/>
    </location>
    <ligand>
        <name>sn-glycerol 3-phosphate</name>
        <dbReference type="ChEBI" id="CHEBI:57597"/>
    </ligand>
</feature>
<evidence type="ECO:0000313" key="20">
    <source>
        <dbReference type="EMBL" id="SNR65157.1"/>
    </source>
</evidence>
<dbReference type="RefSeq" id="WP_089374514.1">
    <property type="nucleotide sequence ID" value="NZ_FZOA01000001.1"/>
</dbReference>
<evidence type="ECO:0000256" key="7">
    <source>
        <dbReference type="ARBA" id="ARBA00023209"/>
    </source>
</evidence>
<comment type="pathway">
    <text evidence="13">Membrane lipid metabolism; glycerophospholipid metabolism.</text>
</comment>
<dbReference type="InterPro" id="IPR008927">
    <property type="entry name" value="6-PGluconate_DH-like_C_sf"/>
</dbReference>
<evidence type="ECO:0000259" key="18">
    <source>
        <dbReference type="Pfam" id="PF01210"/>
    </source>
</evidence>
<feature type="domain" description="Glycerol-3-phosphate dehydrogenase NAD-dependent C-terminal" evidence="19">
    <location>
        <begin position="176"/>
        <end position="317"/>
    </location>
</feature>
<feature type="binding site" evidence="13">
    <location>
        <position position="251"/>
    </location>
    <ligand>
        <name>sn-glycerol 3-phosphate</name>
        <dbReference type="ChEBI" id="CHEBI:57597"/>
    </ligand>
</feature>
<dbReference type="PANTHER" id="PTHR11728">
    <property type="entry name" value="GLYCEROL-3-PHOSPHATE DEHYDROGENASE"/>
    <property type="match status" value="1"/>
</dbReference>
<dbReference type="GO" id="GO:0005975">
    <property type="term" value="P:carbohydrate metabolic process"/>
    <property type="evidence" value="ECO:0007669"/>
    <property type="project" value="InterPro"/>
</dbReference>
<keyword evidence="8 13" id="KW-1208">Phospholipid metabolism</keyword>
<dbReference type="FunFam" id="3.40.50.720:FF:000019">
    <property type="entry name" value="Glycerol-3-phosphate dehydrogenase [NAD(P)+]"/>
    <property type="match status" value="1"/>
</dbReference>
<reference evidence="21" key="1">
    <citation type="submission" date="2017-06" db="EMBL/GenBank/DDBJ databases">
        <authorList>
            <person name="Varghese N."/>
            <person name="Submissions S."/>
        </authorList>
    </citation>
    <scope>NUCLEOTIDE SEQUENCE [LARGE SCALE GENOMIC DNA]</scope>
    <source>
        <strain evidence="21">Ca-68</strain>
    </source>
</reference>
<feature type="binding site" evidence="13">
    <location>
        <position position="30"/>
    </location>
    <ligand>
        <name>NADPH</name>
        <dbReference type="ChEBI" id="CHEBI:57783"/>
    </ligand>
</feature>
<dbReference type="GO" id="GO:0008654">
    <property type="term" value="P:phospholipid biosynthetic process"/>
    <property type="evidence" value="ECO:0007669"/>
    <property type="project" value="UniProtKB-KW"/>
</dbReference>
<dbReference type="Pfam" id="PF07479">
    <property type="entry name" value="NAD_Gly3P_dh_C"/>
    <property type="match status" value="1"/>
</dbReference>
<keyword evidence="2 13" id="KW-0444">Lipid biosynthesis</keyword>
<dbReference type="EMBL" id="FZOA01000001">
    <property type="protein sequence ID" value="SNR65157.1"/>
    <property type="molecule type" value="Genomic_DNA"/>
</dbReference>
<feature type="binding site" evidence="13">
    <location>
        <position position="277"/>
    </location>
    <ligand>
        <name>NADPH</name>
        <dbReference type="ChEBI" id="CHEBI:57783"/>
    </ligand>
</feature>
<feature type="binding site" evidence="13">
    <location>
        <position position="136"/>
    </location>
    <ligand>
        <name>NADPH</name>
        <dbReference type="ChEBI" id="CHEBI:57783"/>
    </ligand>
</feature>
<feature type="binding site" evidence="13">
    <location>
        <position position="132"/>
    </location>
    <ligand>
        <name>sn-glycerol 3-phosphate</name>
        <dbReference type="ChEBI" id="CHEBI:57597"/>
    </ligand>
</feature>
<feature type="binding site" evidence="13">
    <location>
        <position position="275"/>
    </location>
    <ligand>
        <name>NADPH</name>
        <dbReference type="ChEBI" id="CHEBI:57783"/>
    </ligand>
</feature>
<comment type="catalytic activity">
    <reaction evidence="13">
        <text>sn-glycerol 3-phosphate + NAD(+) = dihydroxyacetone phosphate + NADH + H(+)</text>
        <dbReference type="Rhea" id="RHEA:11092"/>
        <dbReference type="ChEBI" id="CHEBI:15378"/>
        <dbReference type="ChEBI" id="CHEBI:57540"/>
        <dbReference type="ChEBI" id="CHEBI:57597"/>
        <dbReference type="ChEBI" id="CHEBI:57642"/>
        <dbReference type="ChEBI" id="CHEBI:57945"/>
        <dbReference type="EC" id="1.1.1.94"/>
    </reaction>
</comment>
<dbReference type="Gene3D" id="3.40.50.720">
    <property type="entry name" value="NAD(P)-binding Rossmann-like Domain"/>
    <property type="match status" value="1"/>
</dbReference>
<evidence type="ECO:0000256" key="9">
    <source>
        <dbReference type="ARBA" id="ARBA00052716"/>
    </source>
</evidence>
<feature type="active site" description="Proton acceptor" evidence="13 14">
    <location>
        <position position="187"/>
    </location>
</feature>
<gene>
    <name evidence="13" type="primary">gpsA</name>
    <name evidence="20" type="ORF">SAMN05192560_0377</name>
</gene>
<dbReference type="EC" id="1.1.1.94" evidence="10 13"/>
<dbReference type="InterPro" id="IPR006109">
    <property type="entry name" value="G3P_DH_NAD-dep_C"/>
</dbReference>
<dbReference type="GO" id="GO:0141153">
    <property type="term" value="F:glycerol-3-phosphate dehydrogenase (NADP+) activity"/>
    <property type="evidence" value="ECO:0007669"/>
    <property type="project" value="RHEA"/>
</dbReference>
<evidence type="ECO:0000256" key="12">
    <source>
        <dbReference type="ARBA" id="ARBA00080511"/>
    </source>
</evidence>
<dbReference type="SUPFAM" id="SSF51735">
    <property type="entry name" value="NAD(P)-binding Rossmann-fold domains"/>
    <property type="match status" value="1"/>
</dbReference>
<evidence type="ECO:0000256" key="14">
    <source>
        <dbReference type="PIRSR" id="PIRSR000114-1"/>
    </source>
</evidence>
<dbReference type="InterPro" id="IPR006168">
    <property type="entry name" value="G3P_DH_NAD-dep"/>
</dbReference>
<evidence type="ECO:0000256" key="1">
    <source>
        <dbReference type="ARBA" id="ARBA00011009"/>
    </source>
</evidence>
<keyword evidence="21" id="KW-1185">Reference proteome</keyword>
<protein>
    <recommendedName>
        <fullName evidence="11 13">Glycerol-3-phosphate dehydrogenase [NAD(P)+]</fullName>
        <ecNumber evidence="10 13">1.1.1.94</ecNumber>
    </recommendedName>
    <alternativeName>
        <fullName evidence="13">NAD(P)(+)-dependent glycerol-3-phosphate dehydrogenase</fullName>
    </alternativeName>
    <alternativeName>
        <fullName evidence="12 13">NAD(P)H-dependent dihydroxyacetone-phosphate reductase</fullName>
    </alternativeName>
</protein>
<dbReference type="GO" id="GO:0051287">
    <property type="term" value="F:NAD binding"/>
    <property type="evidence" value="ECO:0007669"/>
    <property type="project" value="InterPro"/>
</dbReference>
<keyword evidence="4 13" id="KW-0560">Oxidoreductase</keyword>
<dbReference type="InterPro" id="IPR036291">
    <property type="entry name" value="NAD(P)-bd_dom_sf"/>
</dbReference>
<evidence type="ECO:0000256" key="4">
    <source>
        <dbReference type="ARBA" id="ARBA00023002"/>
    </source>
</evidence>
<name>A0A238Y218_9PROT</name>